<keyword evidence="3" id="KW-1185">Reference proteome</keyword>
<dbReference type="EMBL" id="JOJR01000716">
    <property type="protein sequence ID" value="RCN34984.1"/>
    <property type="molecule type" value="Genomic_DNA"/>
</dbReference>
<proteinExistence type="predicted"/>
<comment type="caution">
    <text evidence="2">The sequence shown here is derived from an EMBL/GenBank/DDBJ whole genome shotgun (WGS) entry which is preliminary data.</text>
</comment>
<dbReference type="AlphaFoldDB" id="A0A368FRZ9"/>
<gene>
    <name evidence="2" type="ORF">ANCCAN_19165</name>
</gene>
<feature type="region of interest" description="Disordered" evidence="1">
    <location>
        <begin position="1"/>
        <end position="22"/>
    </location>
</feature>
<dbReference type="Proteomes" id="UP000252519">
    <property type="component" value="Unassembled WGS sequence"/>
</dbReference>
<reference evidence="2 3" key="1">
    <citation type="submission" date="2014-10" db="EMBL/GenBank/DDBJ databases">
        <title>Draft genome of the hookworm Ancylostoma caninum.</title>
        <authorList>
            <person name="Mitreva M."/>
        </authorList>
    </citation>
    <scope>NUCLEOTIDE SEQUENCE [LARGE SCALE GENOMIC DNA]</scope>
    <source>
        <strain evidence="2 3">Baltimore</strain>
    </source>
</reference>
<name>A0A368FRZ9_ANCCA</name>
<evidence type="ECO:0000256" key="1">
    <source>
        <dbReference type="SAM" id="MobiDB-lite"/>
    </source>
</evidence>
<accession>A0A368FRZ9</accession>
<protein>
    <submittedName>
        <fullName evidence="2">Uncharacterized protein</fullName>
    </submittedName>
</protein>
<feature type="compositionally biased region" description="Basic and acidic residues" evidence="1">
    <location>
        <begin position="1"/>
        <end position="10"/>
    </location>
</feature>
<organism evidence="2 3">
    <name type="scientific">Ancylostoma caninum</name>
    <name type="common">Dog hookworm</name>
    <dbReference type="NCBI Taxonomy" id="29170"/>
    <lineage>
        <taxon>Eukaryota</taxon>
        <taxon>Metazoa</taxon>
        <taxon>Ecdysozoa</taxon>
        <taxon>Nematoda</taxon>
        <taxon>Chromadorea</taxon>
        <taxon>Rhabditida</taxon>
        <taxon>Rhabditina</taxon>
        <taxon>Rhabditomorpha</taxon>
        <taxon>Strongyloidea</taxon>
        <taxon>Ancylostomatidae</taxon>
        <taxon>Ancylostomatinae</taxon>
        <taxon>Ancylostoma</taxon>
    </lineage>
</organism>
<sequence length="69" mass="7884">MDTADPDKRFPVSKPGQNPNHSTFVIRFPRLAMGPSRIRHSSIRRLSYCTSHFQRISRCSCMGRPPPAE</sequence>
<evidence type="ECO:0000313" key="3">
    <source>
        <dbReference type="Proteomes" id="UP000252519"/>
    </source>
</evidence>
<evidence type="ECO:0000313" key="2">
    <source>
        <dbReference type="EMBL" id="RCN34984.1"/>
    </source>
</evidence>